<dbReference type="Gramene" id="A06p10670.2_BraZ1">
    <property type="protein sequence ID" value="A06p10670.2_BraZ1.CDS"/>
    <property type="gene ID" value="A06g10670.2_BraZ1"/>
</dbReference>
<name>A0A8D9D7Q6_BRACM</name>
<organism evidence="1 2">
    <name type="scientific">Brassica campestris</name>
    <name type="common">Field mustard</name>
    <dbReference type="NCBI Taxonomy" id="3711"/>
    <lineage>
        <taxon>Eukaryota</taxon>
        <taxon>Viridiplantae</taxon>
        <taxon>Streptophyta</taxon>
        <taxon>Embryophyta</taxon>
        <taxon>Tracheophyta</taxon>
        <taxon>Spermatophyta</taxon>
        <taxon>Magnoliopsida</taxon>
        <taxon>eudicotyledons</taxon>
        <taxon>Gunneridae</taxon>
        <taxon>Pentapetalae</taxon>
        <taxon>rosids</taxon>
        <taxon>malvids</taxon>
        <taxon>Brassicales</taxon>
        <taxon>Brassicaceae</taxon>
        <taxon>Brassiceae</taxon>
        <taxon>Brassica</taxon>
    </lineage>
</organism>
<dbReference type="AlphaFoldDB" id="A0A8D9D7Q6"/>
<dbReference type="EMBL" id="LS974622">
    <property type="protein sequence ID" value="CAG7868827.1"/>
    <property type="molecule type" value="Genomic_DNA"/>
</dbReference>
<protein>
    <submittedName>
        <fullName evidence="1">Uncharacterized protein</fullName>
    </submittedName>
</protein>
<evidence type="ECO:0000313" key="1">
    <source>
        <dbReference type="EMBL" id="CAG7868827.1"/>
    </source>
</evidence>
<gene>
    <name evidence="1" type="ORF">BRAPAZ1V2_A06P10670.2</name>
</gene>
<accession>A0A8D9D7Q6</accession>
<dbReference type="Proteomes" id="UP000694005">
    <property type="component" value="Chromosome A06"/>
</dbReference>
<sequence length="56" mass="6405">MNIYVPSRPEEGLKEIKILVPLSFQTPRTTVESEEISGYILRQVGRIDRRSLTNSS</sequence>
<evidence type="ECO:0000313" key="2">
    <source>
        <dbReference type="Proteomes" id="UP000694005"/>
    </source>
</evidence>
<feature type="non-terminal residue" evidence="1">
    <location>
        <position position="1"/>
    </location>
</feature>
<reference evidence="1 2" key="1">
    <citation type="submission" date="2021-07" db="EMBL/GenBank/DDBJ databases">
        <authorList>
            <consortium name="Genoscope - CEA"/>
            <person name="William W."/>
        </authorList>
    </citation>
    <scope>NUCLEOTIDE SEQUENCE [LARGE SCALE GENOMIC DNA]</scope>
</reference>
<proteinExistence type="predicted"/>